<protein>
    <submittedName>
        <fullName evidence="1">Uncharacterized protein</fullName>
    </submittedName>
</protein>
<gene>
    <name evidence="1" type="ORF">METZ01_LOCUS251528</name>
</gene>
<dbReference type="AlphaFoldDB" id="A0A382IG38"/>
<evidence type="ECO:0000313" key="1">
    <source>
        <dbReference type="EMBL" id="SVB98674.1"/>
    </source>
</evidence>
<sequence length="48" mass="5608">MSQHLSTPAVLAAPMWNLLRYLRPNWKFFSWSCFSSILNKVLDLMPPV</sequence>
<feature type="non-terminal residue" evidence="1">
    <location>
        <position position="48"/>
    </location>
</feature>
<organism evidence="1">
    <name type="scientific">marine metagenome</name>
    <dbReference type="NCBI Taxonomy" id="408172"/>
    <lineage>
        <taxon>unclassified sequences</taxon>
        <taxon>metagenomes</taxon>
        <taxon>ecological metagenomes</taxon>
    </lineage>
</organism>
<dbReference type="EMBL" id="UINC01067218">
    <property type="protein sequence ID" value="SVB98674.1"/>
    <property type="molecule type" value="Genomic_DNA"/>
</dbReference>
<reference evidence="1" key="1">
    <citation type="submission" date="2018-05" db="EMBL/GenBank/DDBJ databases">
        <authorList>
            <person name="Lanie J.A."/>
            <person name="Ng W.-L."/>
            <person name="Kazmierczak K.M."/>
            <person name="Andrzejewski T.M."/>
            <person name="Davidsen T.M."/>
            <person name="Wayne K.J."/>
            <person name="Tettelin H."/>
            <person name="Glass J.I."/>
            <person name="Rusch D."/>
            <person name="Podicherti R."/>
            <person name="Tsui H.-C.T."/>
            <person name="Winkler M.E."/>
        </authorList>
    </citation>
    <scope>NUCLEOTIDE SEQUENCE</scope>
</reference>
<accession>A0A382IG38</accession>
<name>A0A382IG38_9ZZZZ</name>
<proteinExistence type="predicted"/>